<evidence type="ECO:0008006" key="14">
    <source>
        <dbReference type="Google" id="ProtNLM"/>
    </source>
</evidence>
<comment type="subcellular location">
    <subcellularLocation>
        <location evidence="1">Membrane</location>
        <topology evidence="1">Multi-pass membrane protein</topology>
    </subcellularLocation>
</comment>
<dbReference type="SUPFAM" id="SSF58104">
    <property type="entry name" value="Methyl-accepting chemotaxis protein (MCP) signaling domain"/>
    <property type="match status" value="1"/>
</dbReference>
<dbReference type="PROSITE" id="PS50111">
    <property type="entry name" value="CHEMOTAXIS_TRANSDUC_2"/>
    <property type="match status" value="1"/>
</dbReference>
<dbReference type="STRING" id="1249627.D779_0462"/>
<organism evidence="12 13">
    <name type="scientific">Imhoffiella purpurea</name>
    <dbReference type="NCBI Taxonomy" id="1249627"/>
    <lineage>
        <taxon>Bacteria</taxon>
        <taxon>Pseudomonadati</taxon>
        <taxon>Pseudomonadota</taxon>
        <taxon>Gammaproteobacteria</taxon>
        <taxon>Chromatiales</taxon>
        <taxon>Chromatiaceae</taxon>
        <taxon>Imhoffiella</taxon>
    </lineage>
</organism>
<evidence type="ECO:0000256" key="9">
    <source>
        <dbReference type="SAM" id="Phobius"/>
    </source>
</evidence>
<dbReference type="CDD" id="cd06225">
    <property type="entry name" value="HAMP"/>
    <property type="match status" value="1"/>
</dbReference>
<dbReference type="Pfam" id="PF00672">
    <property type="entry name" value="HAMP"/>
    <property type="match status" value="1"/>
</dbReference>
<dbReference type="PANTHER" id="PTHR32089">
    <property type="entry name" value="METHYL-ACCEPTING CHEMOTAXIS PROTEIN MCPB"/>
    <property type="match status" value="1"/>
</dbReference>
<evidence type="ECO:0000256" key="5">
    <source>
        <dbReference type="ARBA" id="ARBA00023224"/>
    </source>
</evidence>
<dbReference type="eggNOG" id="COG0840">
    <property type="taxonomic scope" value="Bacteria"/>
</dbReference>
<evidence type="ECO:0000256" key="1">
    <source>
        <dbReference type="ARBA" id="ARBA00004141"/>
    </source>
</evidence>
<evidence type="ECO:0000259" key="11">
    <source>
        <dbReference type="PROSITE" id="PS50885"/>
    </source>
</evidence>
<feature type="transmembrane region" description="Helical" evidence="9">
    <location>
        <begin position="191"/>
        <end position="213"/>
    </location>
</feature>
<evidence type="ECO:0000256" key="8">
    <source>
        <dbReference type="SAM" id="MobiDB-lite"/>
    </source>
</evidence>
<evidence type="ECO:0000256" key="7">
    <source>
        <dbReference type="PROSITE-ProRule" id="PRU00284"/>
    </source>
</evidence>
<dbReference type="OrthoDB" id="9781845at2"/>
<protein>
    <recommendedName>
        <fullName evidence="14">Methyl-accepting chemotaxis protein</fullName>
    </recommendedName>
</protein>
<dbReference type="InterPro" id="IPR004090">
    <property type="entry name" value="Chemotax_Me-accpt_rcpt"/>
</dbReference>
<evidence type="ECO:0000256" key="4">
    <source>
        <dbReference type="ARBA" id="ARBA00023136"/>
    </source>
</evidence>
<gene>
    <name evidence="12" type="ORF">D779_0462</name>
</gene>
<keyword evidence="13" id="KW-1185">Reference proteome</keyword>
<dbReference type="FunFam" id="1.10.287.950:FF:000001">
    <property type="entry name" value="Methyl-accepting chemotaxis sensory transducer"/>
    <property type="match status" value="1"/>
</dbReference>
<dbReference type="PRINTS" id="PR00260">
    <property type="entry name" value="CHEMTRNSDUCR"/>
</dbReference>
<dbReference type="Pfam" id="PF00015">
    <property type="entry name" value="MCPsignal"/>
    <property type="match status" value="1"/>
</dbReference>
<dbReference type="InterPro" id="IPR004089">
    <property type="entry name" value="MCPsignal_dom"/>
</dbReference>
<dbReference type="SMART" id="SM00304">
    <property type="entry name" value="HAMP"/>
    <property type="match status" value="1"/>
</dbReference>
<keyword evidence="3 9" id="KW-1133">Transmembrane helix</keyword>
<feature type="transmembrane region" description="Helical" evidence="9">
    <location>
        <begin position="13"/>
        <end position="35"/>
    </location>
</feature>
<dbReference type="EMBL" id="AONC01000014">
    <property type="protein sequence ID" value="EXJ16157.1"/>
    <property type="molecule type" value="Genomic_DNA"/>
</dbReference>
<keyword evidence="5 7" id="KW-0807">Transducer</keyword>
<name>W9VJC0_9GAMM</name>
<dbReference type="GO" id="GO:0006935">
    <property type="term" value="P:chemotaxis"/>
    <property type="evidence" value="ECO:0007669"/>
    <property type="project" value="InterPro"/>
</dbReference>
<feature type="compositionally biased region" description="Basic and acidic residues" evidence="8">
    <location>
        <begin position="541"/>
        <end position="551"/>
    </location>
</feature>
<evidence type="ECO:0000313" key="13">
    <source>
        <dbReference type="Proteomes" id="UP000019460"/>
    </source>
</evidence>
<dbReference type="GO" id="GO:0004888">
    <property type="term" value="F:transmembrane signaling receptor activity"/>
    <property type="evidence" value="ECO:0007669"/>
    <property type="project" value="InterPro"/>
</dbReference>
<dbReference type="RefSeq" id="WP_052347846.1">
    <property type="nucleotide sequence ID" value="NZ_AONC01000014.1"/>
</dbReference>
<comment type="similarity">
    <text evidence="6">Belongs to the methyl-accepting chemotaxis (MCP) protein family.</text>
</comment>
<dbReference type="InterPro" id="IPR024478">
    <property type="entry name" value="HlyB_4HB_MCP"/>
</dbReference>
<dbReference type="PROSITE" id="PS50885">
    <property type="entry name" value="HAMP"/>
    <property type="match status" value="1"/>
</dbReference>
<feature type="domain" description="HAMP" evidence="11">
    <location>
        <begin position="214"/>
        <end position="267"/>
    </location>
</feature>
<dbReference type="AlphaFoldDB" id="W9VJC0"/>
<dbReference type="Proteomes" id="UP000019460">
    <property type="component" value="Unassembled WGS sequence"/>
</dbReference>
<dbReference type="GO" id="GO:0007165">
    <property type="term" value="P:signal transduction"/>
    <property type="evidence" value="ECO:0007669"/>
    <property type="project" value="UniProtKB-KW"/>
</dbReference>
<dbReference type="GO" id="GO:0016020">
    <property type="term" value="C:membrane"/>
    <property type="evidence" value="ECO:0007669"/>
    <property type="project" value="UniProtKB-SubCell"/>
</dbReference>
<evidence type="ECO:0000256" key="2">
    <source>
        <dbReference type="ARBA" id="ARBA00022692"/>
    </source>
</evidence>
<dbReference type="PATRIC" id="fig|1249627.3.peg.1038"/>
<dbReference type="Pfam" id="PF12729">
    <property type="entry name" value="4HB_MCP_1"/>
    <property type="match status" value="1"/>
</dbReference>
<sequence length="571" mass="61309">MKLIHHAKIKTKLVLLALIPSLAMLLIGFVSLDLLRQVNEGVDRIYEDRIVPLQQLKWITDDYAVQIVGAVNKANAGEFTAEQSLEQVERAKDRIQQNWQAYLQTRLTPEEAGLVEEAQALFGPADAAIERLQVRLGDEQGNIGGMLDMFDGPLSALIDPIGAKLNELVSLQLRVAEQERDRAHHLYSHSVTTFVGIALVAVLLIVVLGWSFYGSIVGQLGRLRTSVNRILEHSDLSIRTHLDARNEIGEIARDFDRMVDGLRGLVEQIGDSTLTLSAATGQMSATLSQSRAGVNRQLGDTEQVATAMEQMTASSGEVARNTADAAAAAQRAKDLAERGRGAVGETIGAMSTLAEQVGTAGETIRSLGQDMTGIEKILHVIRGVTEQTNLLALNAAIEAARAGEQGRGFAVVATEVRTLAKRTQVSAQEIEASIVQLQQRSRQAGMEMEKSEQSSALALSAAGEAEHALDAITEAVAGISGAMGQIAGAAEEQSAVANEISHRIVAITDAAHQRSASVNQLETASELLVRLTDELKARASQFKGHDHGDGVRRHRDPQVLMPASSLQPQTA</sequence>
<dbReference type="InterPro" id="IPR003660">
    <property type="entry name" value="HAMP_dom"/>
</dbReference>
<dbReference type="PANTHER" id="PTHR32089:SF119">
    <property type="entry name" value="METHYL-ACCEPTING CHEMOTAXIS PROTEIN CTPL"/>
    <property type="match status" value="1"/>
</dbReference>
<evidence type="ECO:0000313" key="12">
    <source>
        <dbReference type="EMBL" id="EXJ16157.1"/>
    </source>
</evidence>
<dbReference type="Gene3D" id="1.10.287.950">
    <property type="entry name" value="Methyl-accepting chemotaxis protein"/>
    <property type="match status" value="1"/>
</dbReference>
<keyword evidence="2 9" id="KW-0812">Transmembrane</keyword>
<proteinExistence type="inferred from homology"/>
<dbReference type="SMART" id="SM00283">
    <property type="entry name" value="MA"/>
    <property type="match status" value="1"/>
</dbReference>
<evidence type="ECO:0000256" key="3">
    <source>
        <dbReference type="ARBA" id="ARBA00022989"/>
    </source>
</evidence>
<accession>W9VJC0</accession>
<feature type="region of interest" description="Disordered" evidence="8">
    <location>
        <begin position="541"/>
        <end position="571"/>
    </location>
</feature>
<reference evidence="12 13" key="1">
    <citation type="submission" date="2012-11" db="EMBL/GenBank/DDBJ databases">
        <title>Genome assembly of Thiorhodococcus sp. AK35.</title>
        <authorList>
            <person name="Nupur N."/>
            <person name="Khatri I."/>
            <person name="Subramanian S."/>
            <person name="Pinnaka A."/>
        </authorList>
    </citation>
    <scope>NUCLEOTIDE SEQUENCE [LARGE SCALE GENOMIC DNA]</scope>
    <source>
        <strain evidence="12 13">AK35</strain>
    </source>
</reference>
<keyword evidence="4 9" id="KW-0472">Membrane</keyword>
<feature type="domain" description="Methyl-accepting transducer" evidence="10">
    <location>
        <begin position="272"/>
        <end position="508"/>
    </location>
</feature>
<evidence type="ECO:0000259" key="10">
    <source>
        <dbReference type="PROSITE" id="PS50111"/>
    </source>
</evidence>
<evidence type="ECO:0000256" key="6">
    <source>
        <dbReference type="ARBA" id="ARBA00029447"/>
    </source>
</evidence>
<comment type="caution">
    <text evidence="12">The sequence shown here is derived from an EMBL/GenBank/DDBJ whole genome shotgun (WGS) entry which is preliminary data.</text>
</comment>